<evidence type="ECO:0000313" key="5">
    <source>
        <dbReference type="EMBL" id="CAI5438612.1"/>
    </source>
</evidence>
<dbReference type="GO" id="GO:0046928">
    <property type="term" value="P:regulation of neurotransmitter secretion"/>
    <property type="evidence" value="ECO:0007669"/>
    <property type="project" value="TreeGrafter"/>
</dbReference>
<reference evidence="5" key="1">
    <citation type="submission" date="2022-11" db="EMBL/GenBank/DDBJ databases">
        <authorList>
            <person name="Kikuchi T."/>
        </authorList>
    </citation>
    <scope>NUCLEOTIDE SEQUENCE</scope>
    <source>
        <strain evidence="5">PS1010</strain>
    </source>
</reference>
<dbReference type="PANTHER" id="PTHR45911">
    <property type="entry name" value="C2 DOMAIN-CONTAINING PROTEIN"/>
    <property type="match status" value="1"/>
</dbReference>
<dbReference type="PROSITE" id="PS50004">
    <property type="entry name" value="C2"/>
    <property type="match status" value="3"/>
</dbReference>
<evidence type="ECO:0000313" key="6">
    <source>
        <dbReference type="Proteomes" id="UP001152747"/>
    </source>
</evidence>
<feature type="domain" description="C2" evidence="4">
    <location>
        <begin position="407"/>
        <end position="523"/>
    </location>
</feature>
<keyword evidence="3" id="KW-0812">Transmembrane</keyword>
<dbReference type="GO" id="GO:0030672">
    <property type="term" value="C:synaptic vesicle membrane"/>
    <property type="evidence" value="ECO:0007669"/>
    <property type="project" value="TreeGrafter"/>
</dbReference>
<keyword evidence="3" id="KW-1133">Transmembrane helix</keyword>
<keyword evidence="6" id="KW-1185">Reference proteome</keyword>
<dbReference type="Gene3D" id="2.60.40.150">
    <property type="entry name" value="C2 domain"/>
    <property type="match status" value="3"/>
</dbReference>
<dbReference type="FunFam" id="2.60.40.150:FF:000167">
    <property type="entry name" value="Multiple C2 domains, transmembrane 2a"/>
    <property type="match status" value="1"/>
</dbReference>
<evidence type="ECO:0000256" key="3">
    <source>
        <dbReference type="SAM" id="Phobius"/>
    </source>
</evidence>
<dbReference type="FunFam" id="2.60.40.150:FF:000256">
    <property type="entry name" value="Predicted protein"/>
    <property type="match status" value="1"/>
</dbReference>
<organism evidence="5 6">
    <name type="scientific">Caenorhabditis angaria</name>
    <dbReference type="NCBI Taxonomy" id="860376"/>
    <lineage>
        <taxon>Eukaryota</taxon>
        <taxon>Metazoa</taxon>
        <taxon>Ecdysozoa</taxon>
        <taxon>Nematoda</taxon>
        <taxon>Chromadorea</taxon>
        <taxon>Rhabditida</taxon>
        <taxon>Rhabditina</taxon>
        <taxon>Rhabditomorpha</taxon>
        <taxon>Rhabditoidea</taxon>
        <taxon>Rhabditidae</taxon>
        <taxon>Peloderinae</taxon>
        <taxon>Caenorhabditis</taxon>
    </lineage>
</organism>
<dbReference type="Proteomes" id="UP001152747">
    <property type="component" value="Unassembled WGS sequence"/>
</dbReference>
<keyword evidence="3" id="KW-0472">Membrane</keyword>
<dbReference type="Pfam" id="PF00168">
    <property type="entry name" value="C2"/>
    <property type="match status" value="3"/>
</dbReference>
<dbReference type="SMART" id="SM00239">
    <property type="entry name" value="C2"/>
    <property type="match status" value="3"/>
</dbReference>
<dbReference type="OrthoDB" id="5973539at2759"/>
<feature type="domain" description="C2" evidence="4">
    <location>
        <begin position="252"/>
        <end position="362"/>
    </location>
</feature>
<dbReference type="EMBL" id="CANHGI010000001">
    <property type="protein sequence ID" value="CAI5438612.1"/>
    <property type="molecule type" value="Genomic_DNA"/>
</dbReference>
<protein>
    <recommendedName>
        <fullName evidence="4">C2 domain-containing protein</fullName>
    </recommendedName>
</protein>
<gene>
    <name evidence="5" type="ORF">CAMP_LOCUS1249</name>
</gene>
<dbReference type="SUPFAM" id="SSF49562">
    <property type="entry name" value="C2 domain (Calcium/lipid-binding domain, CaLB)"/>
    <property type="match status" value="3"/>
</dbReference>
<comment type="caution">
    <text evidence="5">The sequence shown here is derived from an EMBL/GenBank/DDBJ whole genome shotgun (WGS) entry which is preliminary data.</text>
</comment>
<proteinExistence type="predicted"/>
<keyword evidence="2" id="KW-0106">Calcium</keyword>
<dbReference type="PRINTS" id="PR00360">
    <property type="entry name" value="C2DOMAIN"/>
</dbReference>
<dbReference type="InterPro" id="IPR035892">
    <property type="entry name" value="C2_domain_sf"/>
</dbReference>
<sequence length="773" mass="90027">MLRRRIFLTFFKKRGYGMKRENNDGFPIRENINGCDLNIGDIINSEDEDISPTTSTGCSPLVRRRKKFAQSAAPHSPRKPKGQFRKILDSLSFTKFHRNANLPSIENATTTNSTDNQNNDVVALLLDVSLSNGENLPIKDASGSSDPYVKFRYKNEFVYKSSTIFKNLNPQWDEDFQMIVDDINSPIEIEVYDYDRFCSDDFMGSATIDLSQLKWDTSIYITADLVDELQQEAGKLSVCLKISSLTQQELEEFGQKKMNQSNENKKHQEWSKIVNIVLVEAELDESLDVFCKFKLGSEKYKTKVCTASKNPKWVEQWDMHVFDIDDQTLQMTCLTRSTNMIVGKLSIPLSELKINETLQKWYDFEIVNSSLSIAKILLLITVSGSRGEEEITNGDYNYNDIRNNYIEKYDIFTSFSDSLDNVGVLTVKVFCAEDLQAKDFGGKSDPFAVLELVNTRVQTQTIYKTLNPHWNKIYTFSVKDIHTCLEVKVYDEDPNNRFEFLGRISIPLIDIKNCEKRWYALKDWKLRKEAQGYILLELDIIWNPVRAAIRTFKPKEIKYVSPEQKFKASLFRSSVVDLKNVALSIINFKDSIEYLLSWKSKPKSAISLLIYILYVYFFELYFLPLSLLIFLFYKLFSRKISDDRQTIKTQKSFDEDDKSSSIRDTLFTVQETLVDVQNYLVFINELIERIENFFNFTHLWLSFLAMIVITVALFILYFIPLRWILLVWGVNKYSKKLRNPNFIDNNEILDFLSRVPCKNDLVEQTNKHVYRPM</sequence>
<name>A0A9P1I4K5_9PELO</name>
<keyword evidence="1" id="KW-0479">Metal-binding</keyword>
<dbReference type="PANTHER" id="PTHR45911:SF4">
    <property type="entry name" value="MULTIPLE C2 AND TRANSMEMBRANE DOMAIN-CONTAINING PROTEIN"/>
    <property type="match status" value="1"/>
</dbReference>
<evidence type="ECO:0000256" key="1">
    <source>
        <dbReference type="ARBA" id="ARBA00022723"/>
    </source>
</evidence>
<evidence type="ECO:0000259" key="4">
    <source>
        <dbReference type="PROSITE" id="PS50004"/>
    </source>
</evidence>
<dbReference type="InterPro" id="IPR000008">
    <property type="entry name" value="C2_dom"/>
</dbReference>
<feature type="transmembrane region" description="Helical" evidence="3">
    <location>
        <begin position="699"/>
        <end position="728"/>
    </location>
</feature>
<dbReference type="CDD" id="cd08377">
    <property type="entry name" value="C2C_MCTP_PRT"/>
    <property type="match status" value="1"/>
</dbReference>
<feature type="domain" description="C2" evidence="4">
    <location>
        <begin position="107"/>
        <end position="223"/>
    </location>
</feature>
<dbReference type="AlphaFoldDB" id="A0A9P1I4K5"/>
<accession>A0A9P1I4K5</accession>
<feature type="transmembrane region" description="Helical" evidence="3">
    <location>
        <begin position="608"/>
        <end position="633"/>
    </location>
</feature>
<evidence type="ECO:0000256" key="2">
    <source>
        <dbReference type="ARBA" id="ARBA00022837"/>
    </source>
</evidence>
<dbReference type="GO" id="GO:0005509">
    <property type="term" value="F:calcium ion binding"/>
    <property type="evidence" value="ECO:0007669"/>
    <property type="project" value="TreeGrafter"/>
</dbReference>